<dbReference type="RefSeq" id="WP_076135726.1">
    <property type="nucleotide sequence ID" value="NZ_MPTO01000013.1"/>
</dbReference>
<dbReference type="SUPFAM" id="SSF101386">
    <property type="entry name" value="all-alpha NTP pyrophosphatases"/>
    <property type="match status" value="1"/>
</dbReference>
<keyword evidence="1" id="KW-0472">Membrane</keyword>
<evidence type="ECO:0008006" key="4">
    <source>
        <dbReference type="Google" id="ProtNLM"/>
    </source>
</evidence>
<protein>
    <recommendedName>
        <fullName evidence="4">dUTPase</fullName>
    </recommendedName>
</protein>
<gene>
    <name evidence="2" type="ORF">BSK47_16000</name>
</gene>
<reference evidence="2 3" key="1">
    <citation type="submission" date="2016-10" db="EMBL/GenBank/DDBJ databases">
        <title>Paenibacillus species isolates.</title>
        <authorList>
            <person name="Beno S.M."/>
        </authorList>
    </citation>
    <scope>NUCLEOTIDE SEQUENCE [LARGE SCALE GENOMIC DNA]</scope>
    <source>
        <strain evidence="2 3">FSL H7-0918</strain>
    </source>
</reference>
<evidence type="ECO:0000313" key="3">
    <source>
        <dbReference type="Proteomes" id="UP000187323"/>
    </source>
</evidence>
<keyword evidence="1" id="KW-1133">Transmembrane helix</keyword>
<dbReference type="Gene3D" id="1.10.4010.10">
    <property type="entry name" value="Type II deoxyuridine triphosphatase"/>
    <property type="match status" value="1"/>
</dbReference>
<dbReference type="EMBL" id="MPTO01000013">
    <property type="protein sequence ID" value="OME19538.1"/>
    <property type="molecule type" value="Genomic_DNA"/>
</dbReference>
<dbReference type="CDD" id="cd11527">
    <property type="entry name" value="NTP-PPase_dUTPase"/>
    <property type="match status" value="1"/>
</dbReference>
<comment type="caution">
    <text evidence="2">The sequence shown here is derived from an EMBL/GenBank/DDBJ whole genome shotgun (WGS) entry which is preliminary data.</text>
</comment>
<dbReference type="InterPro" id="IPR036410">
    <property type="entry name" value="HSP_DnaJ_Cys-rich_dom_sf"/>
</dbReference>
<dbReference type="Pfam" id="PF08761">
    <property type="entry name" value="dUTPase_2"/>
    <property type="match status" value="2"/>
</dbReference>
<evidence type="ECO:0000313" key="2">
    <source>
        <dbReference type="EMBL" id="OME19538.1"/>
    </source>
</evidence>
<feature type="transmembrane region" description="Helical" evidence="1">
    <location>
        <begin position="184"/>
        <end position="200"/>
    </location>
</feature>
<dbReference type="AlphaFoldDB" id="A0AB36JCS5"/>
<name>A0AB36JCS5_9BACL</name>
<organism evidence="2 3">
    <name type="scientific">Paenibacillus odorifer</name>
    <dbReference type="NCBI Taxonomy" id="189426"/>
    <lineage>
        <taxon>Bacteria</taxon>
        <taxon>Bacillati</taxon>
        <taxon>Bacillota</taxon>
        <taxon>Bacilli</taxon>
        <taxon>Bacillales</taxon>
        <taxon>Paenibacillaceae</taxon>
        <taxon>Paenibacillus</taxon>
    </lineage>
</organism>
<dbReference type="InterPro" id="IPR014871">
    <property type="entry name" value="dUTPase/dCTP_pyrophosphatase"/>
</dbReference>
<accession>A0AB36JCS5</accession>
<proteinExistence type="predicted"/>
<evidence type="ECO:0000256" key="1">
    <source>
        <dbReference type="SAM" id="Phobius"/>
    </source>
</evidence>
<sequence length="222" mass="25773">MTLTLEEMYNMQKELDAKIVAEKGLEGQDLLYKRTLALQVELAECANEYRGFKFWSDRSEPKHGYDALIECPKCSGKGFWFSGERVICGRCNEKGKITNPLLEEFVDCVHFFLSIAGQYGWLDALYISEDAIEETRDEGLDGEVTGAFLESMYWLMKFHMERDRDEKIEEKLGRTKREICFRNAWYVFLAIGLVGFNFTFEQIADAYAAKNKVNHERQVNGY</sequence>
<dbReference type="SUPFAM" id="SSF57938">
    <property type="entry name" value="DnaJ/Hsp40 cysteine-rich domain"/>
    <property type="match status" value="1"/>
</dbReference>
<dbReference type="Proteomes" id="UP000187323">
    <property type="component" value="Unassembled WGS sequence"/>
</dbReference>
<keyword evidence="1" id="KW-0812">Transmembrane</keyword>